<name>A0AB32WLN0_THECC</name>
<accession>A0AB32WLN0</accession>
<evidence type="ECO:0000313" key="2">
    <source>
        <dbReference type="Proteomes" id="UP000694886"/>
    </source>
</evidence>
<sequence length="228" mass="25878">MGSVSFPAPVYNHQSRHVKQSLIPASYPTRRRGLSVVPLDAKTKSSDPGGEEDSGALETVLKLYSAIKNQNVRELSDIIDDECRCICNFFSSFQPLQGKKQVLEFFASLIKFLGDHIEFVVQPTLHDGMVVGIHWRLEWNKAHMPLGKGFSFYTCQIYHGRVVIRNVEMFMEPLLHMEPFRVKTMVYLTTMVDKISFGVSSKAWKKKALCALLGLLFISAILLFSKLY</sequence>
<proteinExistence type="predicted"/>
<protein>
    <submittedName>
        <fullName evidence="3">Uncharacterized protein LOC18597278 isoform X3</fullName>
    </submittedName>
</protein>
<gene>
    <name evidence="3" type="primary">LOC18597278</name>
</gene>
<dbReference type="PANTHER" id="PTHR33698:SF6">
    <property type="entry name" value="TRANSMEMBRANE PROTEIN"/>
    <property type="match status" value="1"/>
</dbReference>
<reference evidence="2" key="1">
    <citation type="journal article" date="1997" name="Nucleic Acids Res.">
        <title>tRNAscan-SE: a program for improved detection of transfer RNA genes in genomic sequence.</title>
        <authorList>
            <person name="Lowe T.M."/>
            <person name="Eddy S.R."/>
        </authorList>
    </citation>
    <scope>NUCLEOTIDE SEQUENCE [LARGE SCALE GENOMIC DNA]</scope>
    <source>
        <strain evidence="2">r\B97-61/B2</strain>
    </source>
</reference>
<keyword evidence="1" id="KW-1133">Transmembrane helix</keyword>
<dbReference type="RefSeq" id="XP_017978449.1">
    <property type="nucleotide sequence ID" value="XM_018122960.1"/>
</dbReference>
<keyword evidence="1" id="KW-0812">Transmembrane</keyword>
<evidence type="ECO:0000313" key="3">
    <source>
        <dbReference type="RefSeq" id="XP_017978449.1"/>
    </source>
</evidence>
<reference evidence="3" key="2">
    <citation type="submission" date="2025-08" db="UniProtKB">
        <authorList>
            <consortium name="RefSeq"/>
        </authorList>
    </citation>
    <scope>IDENTIFICATION</scope>
</reference>
<dbReference type="InterPro" id="IPR032710">
    <property type="entry name" value="NTF2-like_dom_sf"/>
</dbReference>
<feature type="transmembrane region" description="Helical" evidence="1">
    <location>
        <begin position="208"/>
        <end position="225"/>
    </location>
</feature>
<dbReference type="AlphaFoldDB" id="A0AB32WLN0"/>
<dbReference type="GeneID" id="18597278"/>
<dbReference type="SUPFAM" id="SSF54427">
    <property type="entry name" value="NTF2-like"/>
    <property type="match status" value="1"/>
</dbReference>
<dbReference type="Gene3D" id="3.10.450.50">
    <property type="match status" value="1"/>
</dbReference>
<dbReference type="Gramene" id="Tc06v2_t019280.1">
    <property type="protein sequence ID" value="Tc06v2_p019280.1"/>
    <property type="gene ID" value="Tc06v2_g019280"/>
</dbReference>
<dbReference type="PANTHER" id="PTHR33698">
    <property type="entry name" value="NUCLEAR TRANSPORT FACTOR 2 (NTF2)-LIKE PROTEIN"/>
    <property type="match status" value="1"/>
</dbReference>
<dbReference type="Proteomes" id="UP000694886">
    <property type="component" value="Chromosome 6"/>
</dbReference>
<keyword evidence="1" id="KW-0472">Membrane</keyword>
<organism evidence="2 3">
    <name type="scientific">Theobroma cacao</name>
    <name type="common">Cacao</name>
    <name type="synonym">Cocoa</name>
    <dbReference type="NCBI Taxonomy" id="3641"/>
    <lineage>
        <taxon>Eukaryota</taxon>
        <taxon>Viridiplantae</taxon>
        <taxon>Streptophyta</taxon>
        <taxon>Embryophyta</taxon>
        <taxon>Tracheophyta</taxon>
        <taxon>Spermatophyta</taxon>
        <taxon>Magnoliopsida</taxon>
        <taxon>eudicotyledons</taxon>
        <taxon>Gunneridae</taxon>
        <taxon>Pentapetalae</taxon>
        <taxon>rosids</taxon>
        <taxon>malvids</taxon>
        <taxon>Malvales</taxon>
        <taxon>Malvaceae</taxon>
        <taxon>Byttnerioideae</taxon>
        <taxon>Theobroma</taxon>
    </lineage>
</organism>
<evidence type="ECO:0000256" key="1">
    <source>
        <dbReference type="SAM" id="Phobius"/>
    </source>
</evidence>